<sequence length="483" mass="52198">MSDPIAPTTNPAAADKVSINLYTRNPAHAIPQSTYLIPADWRRFQLSELINKVLHTTSGDSAESAAPTPFDFIIDGELLRTTLDNWVKSRKNGDFESVINVEYIQSLLPPKQLESFPQDDWVSAVSIQRPGYILMSSYLSHAKVIPMTQAGASATEDASITMNLPSSLGATCCSWLSPSTQNENILLGAGGVDRQAHIFRIPSLLDMAAATTTTTITPPQEIMTLHLHTGPISSITPSRNYEHVLTSSWDGLLGIFSLPTPSNPLEESHDLPAEPKSYLPGQNSKKKRKLAGAGAGGGDAQVGGWRKQPDMVMRGHTARIGGAIWDKEDRNKVWSAAWDGSVRGWEADLGFNSVLKQGPSDKAALCIDQMTGSGTLATGHMDRTVCLWDTREATSLISLTLQTASPVPSLRAHPTSPYTLATGTYSGTLQIWDVRSPKQALFSVKRQQKEGKGERVLGIDWNGEVLVAGGEDGEVSVWSARGE</sequence>
<reference evidence="1" key="1">
    <citation type="submission" date="2023-04" db="EMBL/GenBank/DDBJ databases">
        <title>Draft Genome sequencing of Naganishia species isolated from polar environments using Oxford Nanopore Technology.</title>
        <authorList>
            <person name="Leo P."/>
            <person name="Venkateswaran K."/>
        </authorList>
    </citation>
    <scope>NUCLEOTIDE SEQUENCE</scope>
    <source>
        <strain evidence="1">DBVPG 5303</strain>
    </source>
</reference>
<protein>
    <submittedName>
        <fullName evidence="1">Uncharacterized protein</fullName>
    </submittedName>
</protein>
<comment type="caution">
    <text evidence="1">The sequence shown here is derived from an EMBL/GenBank/DDBJ whole genome shotgun (WGS) entry which is preliminary data.</text>
</comment>
<keyword evidence="2" id="KW-1185">Reference proteome</keyword>
<gene>
    <name evidence="1" type="ORF">QFC24_002610</name>
</gene>
<accession>A0ACC2XQA1</accession>
<dbReference type="Proteomes" id="UP001234202">
    <property type="component" value="Unassembled WGS sequence"/>
</dbReference>
<organism evidence="1 2">
    <name type="scientific">Naganishia onofrii</name>
    <dbReference type="NCBI Taxonomy" id="1851511"/>
    <lineage>
        <taxon>Eukaryota</taxon>
        <taxon>Fungi</taxon>
        <taxon>Dikarya</taxon>
        <taxon>Basidiomycota</taxon>
        <taxon>Agaricomycotina</taxon>
        <taxon>Tremellomycetes</taxon>
        <taxon>Filobasidiales</taxon>
        <taxon>Filobasidiaceae</taxon>
        <taxon>Naganishia</taxon>
    </lineage>
</organism>
<evidence type="ECO:0000313" key="1">
    <source>
        <dbReference type="EMBL" id="KAJ9125826.1"/>
    </source>
</evidence>
<dbReference type="EMBL" id="JASBWV010000007">
    <property type="protein sequence ID" value="KAJ9125826.1"/>
    <property type="molecule type" value="Genomic_DNA"/>
</dbReference>
<name>A0ACC2XQA1_9TREE</name>
<proteinExistence type="predicted"/>
<evidence type="ECO:0000313" key="2">
    <source>
        <dbReference type="Proteomes" id="UP001234202"/>
    </source>
</evidence>